<feature type="compositionally biased region" description="Basic and acidic residues" evidence="1">
    <location>
        <begin position="46"/>
        <end position="58"/>
    </location>
</feature>
<dbReference type="EMBL" id="JANPWB010000006">
    <property type="protein sequence ID" value="KAJ1181688.1"/>
    <property type="molecule type" value="Genomic_DNA"/>
</dbReference>
<feature type="region of interest" description="Disordered" evidence="1">
    <location>
        <begin position="1"/>
        <end position="62"/>
    </location>
</feature>
<dbReference type="Proteomes" id="UP001066276">
    <property type="component" value="Chromosome 3_2"/>
</dbReference>
<name>A0AAV7U1E9_PLEWA</name>
<reference evidence="2" key="1">
    <citation type="journal article" date="2022" name="bioRxiv">
        <title>Sequencing and chromosome-scale assembly of the giantPleurodeles waltlgenome.</title>
        <authorList>
            <person name="Brown T."/>
            <person name="Elewa A."/>
            <person name="Iarovenko S."/>
            <person name="Subramanian E."/>
            <person name="Araus A.J."/>
            <person name="Petzold A."/>
            <person name="Susuki M."/>
            <person name="Suzuki K.-i.T."/>
            <person name="Hayashi T."/>
            <person name="Toyoda A."/>
            <person name="Oliveira C."/>
            <person name="Osipova E."/>
            <person name="Leigh N.D."/>
            <person name="Simon A."/>
            <person name="Yun M.H."/>
        </authorList>
    </citation>
    <scope>NUCLEOTIDE SEQUENCE</scope>
    <source>
        <strain evidence="2">20211129_DDA</strain>
        <tissue evidence="2">Liver</tissue>
    </source>
</reference>
<evidence type="ECO:0000313" key="3">
    <source>
        <dbReference type="Proteomes" id="UP001066276"/>
    </source>
</evidence>
<keyword evidence="3" id="KW-1185">Reference proteome</keyword>
<evidence type="ECO:0000313" key="2">
    <source>
        <dbReference type="EMBL" id="KAJ1181688.1"/>
    </source>
</evidence>
<comment type="caution">
    <text evidence="2">The sequence shown here is derived from an EMBL/GenBank/DDBJ whole genome shotgun (WGS) entry which is preliminary data.</text>
</comment>
<dbReference type="AlphaFoldDB" id="A0AAV7U1E9"/>
<proteinExistence type="predicted"/>
<organism evidence="2 3">
    <name type="scientific">Pleurodeles waltl</name>
    <name type="common">Iberian ribbed newt</name>
    <dbReference type="NCBI Taxonomy" id="8319"/>
    <lineage>
        <taxon>Eukaryota</taxon>
        <taxon>Metazoa</taxon>
        <taxon>Chordata</taxon>
        <taxon>Craniata</taxon>
        <taxon>Vertebrata</taxon>
        <taxon>Euteleostomi</taxon>
        <taxon>Amphibia</taxon>
        <taxon>Batrachia</taxon>
        <taxon>Caudata</taxon>
        <taxon>Salamandroidea</taxon>
        <taxon>Salamandridae</taxon>
        <taxon>Pleurodelinae</taxon>
        <taxon>Pleurodeles</taxon>
    </lineage>
</organism>
<evidence type="ECO:0000256" key="1">
    <source>
        <dbReference type="SAM" id="MobiDB-lite"/>
    </source>
</evidence>
<accession>A0AAV7U1E9</accession>
<protein>
    <submittedName>
        <fullName evidence="2">Uncharacterized protein</fullName>
    </submittedName>
</protein>
<sequence length="110" mass="13134">MWGLVKPFAPYPGRRGEKEKRRTRQGRQRQHQDHQRQPRRQSQHQMQDHGRHQEERPKKGAYRLGLVACSRRRHQDVVSNPWGVFPTATVAATHWGERGLGRYEAHWRLI</sequence>
<gene>
    <name evidence="2" type="ORF">NDU88_006890</name>
</gene>